<dbReference type="AlphaFoldDB" id="A0A6A6YS97"/>
<gene>
    <name evidence="2 4" type="ORF">BDZ99DRAFT_360876</name>
</gene>
<feature type="domain" description="BTB" evidence="1">
    <location>
        <begin position="10"/>
        <end position="89"/>
    </location>
</feature>
<proteinExistence type="predicted"/>
<dbReference type="CDD" id="cd18186">
    <property type="entry name" value="BTB_POZ_ZBTB_KLHL-like"/>
    <property type="match status" value="1"/>
</dbReference>
<name>A0A6A6YS97_9PEZI</name>
<dbReference type="OrthoDB" id="5275938at2759"/>
<feature type="non-terminal residue" evidence="2">
    <location>
        <position position="1"/>
    </location>
</feature>
<feature type="non-terminal residue" evidence="2">
    <location>
        <position position="152"/>
    </location>
</feature>
<reference evidence="4" key="2">
    <citation type="submission" date="2020-04" db="EMBL/GenBank/DDBJ databases">
        <authorList>
            <consortium name="NCBI Genome Project"/>
        </authorList>
    </citation>
    <scope>NUCLEOTIDE SEQUENCE</scope>
    <source>
        <strain evidence="4">CBS 304.34</strain>
    </source>
</reference>
<dbReference type="InterPro" id="IPR000210">
    <property type="entry name" value="BTB/POZ_dom"/>
</dbReference>
<dbReference type="PROSITE" id="PS50097">
    <property type="entry name" value="BTB"/>
    <property type="match status" value="1"/>
</dbReference>
<dbReference type="InterPro" id="IPR011333">
    <property type="entry name" value="SKP1/BTB/POZ_sf"/>
</dbReference>
<protein>
    <recommendedName>
        <fullName evidence="1">BTB domain-containing protein</fullName>
    </recommendedName>
</protein>
<accession>A0A6A6YS97</accession>
<evidence type="ECO:0000313" key="4">
    <source>
        <dbReference type="RefSeq" id="XP_033578790.1"/>
    </source>
</evidence>
<evidence type="ECO:0000313" key="2">
    <source>
        <dbReference type="EMBL" id="KAF2811826.1"/>
    </source>
</evidence>
<evidence type="ECO:0000313" key="3">
    <source>
        <dbReference type="Proteomes" id="UP000504636"/>
    </source>
</evidence>
<dbReference type="RefSeq" id="XP_033578790.1">
    <property type="nucleotide sequence ID" value="XM_033714679.1"/>
</dbReference>
<evidence type="ECO:0000259" key="1">
    <source>
        <dbReference type="PROSITE" id="PS50097"/>
    </source>
</evidence>
<dbReference type="Proteomes" id="UP000504636">
    <property type="component" value="Unplaced"/>
</dbReference>
<organism evidence="2">
    <name type="scientific">Mytilinidion resinicola</name>
    <dbReference type="NCBI Taxonomy" id="574789"/>
    <lineage>
        <taxon>Eukaryota</taxon>
        <taxon>Fungi</taxon>
        <taxon>Dikarya</taxon>
        <taxon>Ascomycota</taxon>
        <taxon>Pezizomycotina</taxon>
        <taxon>Dothideomycetes</taxon>
        <taxon>Pleosporomycetidae</taxon>
        <taxon>Mytilinidiales</taxon>
        <taxon>Mytilinidiaceae</taxon>
        <taxon>Mytilinidion</taxon>
    </lineage>
</organism>
<dbReference type="EMBL" id="MU003698">
    <property type="protein sequence ID" value="KAF2811826.1"/>
    <property type="molecule type" value="Genomic_DNA"/>
</dbReference>
<reference evidence="2 4" key="1">
    <citation type="journal article" date="2020" name="Stud. Mycol.">
        <title>101 Dothideomycetes genomes: a test case for predicting lifestyles and emergence of pathogens.</title>
        <authorList>
            <person name="Haridas S."/>
            <person name="Albert R."/>
            <person name="Binder M."/>
            <person name="Bloem J."/>
            <person name="Labutti K."/>
            <person name="Salamov A."/>
            <person name="Andreopoulos B."/>
            <person name="Baker S."/>
            <person name="Barry K."/>
            <person name="Bills G."/>
            <person name="Bluhm B."/>
            <person name="Cannon C."/>
            <person name="Castanera R."/>
            <person name="Culley D."/>
            <person name="Daum C."/>
            <person name="Ezra D."/>
            <person name="Gonzalez J."/>
            <person name="Henrissat B."/>
            <person name="Kuo A."/>
            <person name="Liang C."/>
            <person name="Lipzen A."/>
            <person name="Lutzoni F."/>
            <person name="Magnuson J."/>
            <person name="Mondo S."/>
            <person name="Nolan M."/>
            <person name="Ohm R."/>
            <person name="Pangilinan J."/>
            <person name="Park H.-J."/>
            <person name="Ramirez L."/>
            <person name="Alfaro M."/>
            <person name="Sun H."/>
            <person name="Tritt A."/>
            <person name="Yoshinaga Y."/>
            <person name="Zwiers L.-H."/>
            <person name="Turgeon B."/>
            <person name="Goodwin S."/>
            <person name="Spatafora J."/>
            <person name="Crous P."/>
            <person name="Grigoriev I."/>
        </authorList>
    </citation>
    <scope>NUCLEOTIDE SEQUENCE</scope>
    <source>
        <strain evidence="2 4">CBS 304.34</strain>
    </source>
</reference>
<keyword evidence="3" id="KW-1185">Reference proteome</keyword>
<dbReference type="GeneID" id="54455572"/>
<sequence>APMIVLHKHGDVIFELGGGDGEPSARLLVASNILTMVSPVFRAMFTGGFAEGQDLSPSLPRVVPLPDDNKKAMELLCRILHFDTNAIPAELDMDSLVELTILCDKYDCATPFRFYGNVWVSALLPQACEKGFEELLSVTYGLDLPEPFMELT</sequence>
<dbReference type="SUPFAM" id="SSF54695">
    <property type="entry name" value="POZ domain"/>
    <property type="match status" value="1"/>
</dbReference>
<reference evidence="4" key="3">
    <citation type="submission" date="2025-04" db="UniProtKB">
        <authorList>
            <consortium name="RefSeq"/>
        </authorList>
    </citation>
    <scope>IDENTIFICATION</scope>
    <source>
        <strain evidence="4">CBS 304.34</strain>
    </source>
</reference>
<dbReference type="Gene3D" id="3.30.710.10">
    <property type="entry name" value="Potassium Channel Kv1.1, Chain A"/>
    <property type="match status" value="1"/>
</dbReference>